<feature type="signal peptide" evidence="1">
    <location>
        <begin position="1"/>
        <end position="19"/>
    </location>
</feature>
<sequence>MLTPVFSYLVVCMAGLVVAADAVSAAAPIRIMPFGDSITGSPGCWRALLWRKLQTAGFTANTTFVGTLPGPDCGFAYGGGANEGHGGFLASGIVANNQLPGWLAKTHPDIVMMHLGTNDVWSNEPPATITANFSVLVQQMRASKPSMRILVAQILAMAPTRPANCPDCPTRVVAFNKAIAAWVEDQNKNTKDDAAAIPLTLVDCWTGFDDATDTIDGVHPNSAGNAKMAASWYGPLVAAIEAS</sequence>
<dbReference type="PANTHER" id="PTHR30383:SF2">
    <property type="entry name" value="CELLULOSE-BINDING PROTEIN"/>
    <property type="match status" value="1"/>
</dbReference>
<dbReference type="InterPro" id="IPR013830">
    <property type="entry name" value="SGNH_hydro"/>
</dbReference>
<evidence type="ECO:0000259" key="2">
    <source>
        <dbReference type="Pfam" id="PF13472"/>
    </source>
</evidence>
<evidence type="ECO:0000313" key="4">
    <source>
        <dbReference type="Proteomes" id="UP001642405"/>
    </source>
</evidence>
<name>A0ABP0AXR7_9PEZI</name>
<feature type="chain" id="PRO_5045980767" description="SGNH hydrolase-type esterase domain-containing protein" evidence="1">
    <location>
        <begin position="20"/>
        <end position="243"/>
    </location>
</feature>
<reference evidence="3 4" key="1">
    <citation type="submission" date="2024-01" db="EMBL/GenBank/DDBJ databases">
        <authorList>
            <person name="Allen C."/>
            <person name="Tagirdzhanova G."/>
        </authorList>
    </citation>
    <scope>NUCLEOTIDE SEQUENCE [LARGE SCALE GENOMIC DNA]</scope>
</reference>
<dbReference type="Pfam" id="PF13472">
    <property type="entry name" value="Lipase_GDSL_2"/>
    <property type="match status" value="1"/>
</dbReference>
<evidence type="ECO:0000256" key="1">
    <source>
        <dbReference type="SAM" id="SignalP"/>
    </source>
</evidence>
<dbReference type="CDD" id="cd01833">
    <property type="entry name" value="XynB_like"/>
    <property type="match status" value="1"/>
</dbReference>
<evidence type="ECO:0000313" key="3">
    <source>
        <dbReference type="EMBL" id="CAK7211997.1"/>
    </source>
</evidence>
<comment type="caution">
    <text evidence="3">The sequence shown here is derived from an EMBL/GenBank/DDBJ whole genome shotgun (WGS) entry which is preliminary data.</text>
</comment>
<organism evidence="3 4">
    <name type="scientific">Sporothrix curviconia</name>
    <dbReference type="NCBI Taxonomy" id="1260050"/>
    <lineage>
        <taxon>Eukaryota</taxon>
        <taxon>Fungi</taxon>
        <taxon>Dikarya</taxon>
        <taxon>Ascomycota</taxon>
        <taxon>Pezizomycotina</taxon>
        <taxon>Sordariomycetes</taxon>
        <taxon>Sordariomycetidae</taxon>
        <taxon>Ophiostomatales</taxon>
        <taxon>Ophiostomataceae</taxon>
        <taxon>Sporothrix</taxon>
    </lineage>
</organism>
<dbReference type="PANTHER" id="PTHR30383">
    <property type="entry name" value="THIOESTERASE 1/PROTEASE 1/LYSOPHOSPHOLIPASE L1"/>
    <property type="match status" value="1"/>
</dbReference>
<dbReference type="InterPro" id="IPR051532">
    <property type="entry name" value="Ester_Hydrolysis_Enzymes"/>
</dbReference>
<protein>
    <recommendedName>
        <fullName evidence="2">SGNH hydrolase-type esterase domain-containing protein</fullName>
    </recommendedName>
</protein>
<dbReference type="Gene3D" id="3.40.50.1110">
    <property type="entry name" value="SGNH hydrolase"/>
    <property type="match status" value="1"/>
</dbReference>
<feature type="domain" description="SGNH hydrolase-type esterase" evidence="2">
    <location>
        <begin position="34"/>
        <end position="226"/>
    </location>
</feature>
<keyword evidence="1" id="KW-0732">Signal</keyword>
<accession>A0ABP0AXR7</accession>
<dbReference type="EMBL" id="CAWUHB010000004">
    <property type="protein sequence ID" value="CAK7211997.1"/>
    <property type="molecule type" value="Genomic_DNA"/>
</dbReference>
<dbReference type="Proteomes" id="UP001642405">
    <property type="component" value="Unassembled WGS sequence"/>
</dbReference>
<dbReference type="InterPro" id="IPR036514">
    <property type="entry name" value="SGNH_hydro_sf"/>
</dbReference>
<dbReference type="SUPFAM" id="SSF52266">
    <property type="entry name" value="SGNH hydrolase"/>
    <property type="match status" value="1"/>
</dbReference>
<gene>
    <name evidence="3" type="ORF">SCUCBS95973_001313</name>
</gene>
<keyword evidence="4" id="KW-1185">Reference proteome</keyword>
<proteinExistence type="predicted"/>